<evidence type="ECO:0000256" key="1">
    <source>
        <dbReference type="RuleBase" id="RU363021"/>
    </source>
</evidence>
<dbReference type="GO" id="GO:0044284">
    <property type="term" value="C:mitochondrial crista junction"/>
    <property type="evidence" value="ECO:0007669"/>
    <property type="project" value="TreeGrafter"/>
</dbReference>
<dbReference type="Pfam" id="PF09769">
    <property type="entry name" value="ApoO"/>
    <property type="match status" value="1"/>
</dbReference>
<comment type="subunit">
    <text evidence="1">Component of the mitochondrial contact site and cristae organizing system (MICOS) complex.</text>
</comment>
<feature type="signal peptide" evidence="2">
    <location>
        <begin position="1"/>
        <end position="17"/>
    </location>
</feature>
<keyword evidence="4" id="KW-1185">Reference proteome</keyword>
<dbReference type="GO" id="GO:0042407">
    <property type="term" value="P:cristae formation"/>
    <property type="evidence" value="ECO:0007669"/>
    <property type="project" value="InterPro"/>
</dbReference>
<dbReference type="AlphaFoldDB" id="A0A2P7YH04"/>
<keyword evidence="1" id="KW-0999">Mitochondrion inner membrane</keyword>
<keyword evidence="1" id="KW-0472">Membrane</keyword>
<reference evidence="3 4" key="1">
    <citation type="submission" date="2018-03" db="EMBL/GenBank/DDBJ databases">
        <title>Candida pseudohaemulonii genome assembly and annotation.</title>
        <authorList>
            <person name="Munoz J.F."/>
            <person name="Gade L.G."/>
            <person name="Chow N.A."/>
            <person name="Litvintseva A.P."/>
            <person name="Loparev V.N."/>
            <person name="Cuomo C.A."/>
        </authorList>
    </citation>
    <scope>NUCLEOTIDE SEQUENCE [LARGE SCALE GENOMIC DNA]</scope>
    <source>
        <strain evidence="3 4">B12108</strain>
    </source>
</reference>
<dbReference type="Proteomes" id="UP000241107">
    <property type="component" value="Unassembled WGS sequence"/>
</dbReference>
<dbReference type="GO" id="GO:0061617">
    <property type="term" value="C:MICOS complex"/>
    <property type="evidence" value="ECO:0007669"/>
    <property type="project" value="UniProtKB-UniRule"/>
</dbReference>
<dbReference type="PANTHER" id="PTHR28268">
    <property type="entry name" value="MICOS SUBUNIT MIC26"/>
    <property type="match status" value="1"/>
</dbReference>
<dbReference type="OrthoDB" id="2399148at2759"/>
<keyword evidence="2" id="KW-0732">Signal</keyword>
<feature type="chain" id="PRO_5015181826" description="MICOS complex subunit" evidence="2">
    <location>
        <begin position="18"/>
        <end position="244"/>
    </location>
</feature>
<comment type="subcellular location">
    <subcellularLocation>
        <location evidence="1">Mitochondrion inner membrane</location>
    </subcellularLocation>
</comment>
<dbReference type="GeneID" id="36568079"/>
<dbReference type="PANTHER" id="PTHR28268:SF1">
    <property type="entry name" value="MICOS SUBUNIT MIC26"/>
    <property type="match status" value="1"/>
</dbReference>
<dbReference type="RefSeq" id="XP_024711759.1">
    <property type="nucleotide sequence ID" value="XM_024860009.1"/>
</dbReference>
<comment type="function">
    <text evidence="1">Component of the MICOS complex, a large protein complex of the mitochondrial inner membrane that plays crucial roles in the maintenance of crista junctions, inner membrane architecture, and formation of contact sites to the outer membrane.</text>
</comment>
<dbReference type="InterPro" id="IPR019166">
    <property type="entry name" value="MIC26/MIC27"/>
</dbReference>
<evidence type="ECO:0000313" key="4">
    <source>
        <dbReference type="Proteomes" id="UP000241107"/>
    </source>
</evidence>
<dbReference type="InterPro" id="IPR033181">
    <property type="entry name" value="Mic26_fungi"/>
</dbReference>
<protein>
    <recommendedName>
        <fullName evidence="1">MICOS complex subunit</fullName>
    </recommendedName>
</protein>
<dbReference type="VEuPathDB" id="FungiDB:C7M61_004692"/>
<evidence type="ECO:0000313" key="3">
    <source>
        <dbReference type="EMBL" id="PSK35234.1"/>
    </source>
</evidence>
<gene>
    <name evidence="3" type="ORF">C7M61_004692</name>
</gene>
<organism evidence="3 4">
    <name type="scientific">Candidozyma pseudohaemuli</name>
    <dbReference type="NCBI Taxonomy" id="418784"/>
    <lineage>
        <taxon>Eukaryota</taxon>
        <taxon>Fungi</taxon>
        <taxon>Dikarya</taxon>
        <taxon>Ascomycota</taxon>
        <taxon>Saccharomycotina</taxon>
        <taxon>Pichiomycetes</taxon>
        <taxon>Metschnikowiaceae</taxon>
        <taxon>Candidozyma</taxon>
    </lineage>
</organism>
<name>A0A2P7YH04_9ASCO</name>
<sequence>MLSRAIGALVGLAAVYSAKPAYLNDTKRSFYEDEQSVYPVPGTITPAESQNLGQQYIIEGVTVRTTGGVQSVIKSAREAVVGTFTCFETWLNNSKSRYIELERSVTDTFSSLHDKKEDLLPNSIYIAVAALSGNIFARNRGIVARALAPTILGLASFKYFLPHTFTNTVGLLWRVEQRTLPEVAQHQALAYNAAEDWVKDAGKSAVLGQEKLSLGVDSARRRLAHVAGLELEQDVTKKVPEKKV</sequence>
<accession>A0A2P7YH04</accession>
<dbReference type="EMBL" id="PYFQ01000017">
    <property type="protein sequence ID" value="PSK35234.1"/>
    <property type="molecule type" value="Genomic_DNA"/>
</dbReference>
<proteinExistence type="predicted"/>
<comment type="caution">
    <text evidence="3">The sequence shown here is derived from an EMBL/GenBank/DDBJ whole genome shotgun (WGS) entry which is preliminary data.</text>
</comment>
<keyword evidence="1" id="KW-0496">Mitochondrion</keyword>
<evidence type="ECO:0000256" key="2">
    <source>
        <dbReference type="SAM" id="SignalP"/>
    </source>
</evidence>